<dbReference type="PROSITE" id="PS50181">
    <property type="entry name" value="FBOX"/>
    <property type="match status" value="1"/>
</dbReference>
<evidence type="ECO:0000313" key="2">
    <source>
        <dbReference type="EMBL" id="TIA27894.1"/>
    </source>
</evidence>
<dbReference type="Gene3D" id="1.20.1280.50">
    <property type="match status" value="1"/>
</dbReference>
<feature type="domain" description="F-box" evidence="1">
    <location>
        <begin position="15"/>
        <end position="65"/>
    </location>
</feature>
<protein>
    <recommendedName>
        <fullName evidence="1">F-box domain-containing protein</fullName>
    </recommendedName>
</protein>
<dbReference type="SMART" id="SM00256">
    <property type="entry name" value="FBOX"/>
    <property type="match status" value="1"/>
</dbReference>
<dbReference type="InterPro" id="IPR001810">
    <property type="entry name" value="F-box_dom"/>
</dbReference>
<reference evidence="2 3" key="1">
    <citation type="submission" date="2018-10" db="EMBL/GenBank/DDBJ databases">
        <title>Fifty Aureobasidium pullulans genomes reveal a recombining polyextremotolerant generalist.</title>
        <authorList>
            <person name="Gostincar C."/>
            <person name="Turk M."/>
            <person name="Zajc J."/>
            <person name="Gunde-Cimerman N."/>
        </authorList>
    </citation>
    <scope>NUCLEOTIDE SEQUENCE [LARGE SCALE GENOMIC DNA]</scope>
    <source>
        <strain evidence="2 3">EXF-1645</strain>
    </source>
</reference>
<evidence type="ECO:0000313" key="3">
    <source>
        <dbReference type="Proteomes" id="UP000308724"/>
    </source>
</evidence>
<evidence type="ECO:0000259" key="1">
    <source>
        <dbReference type="PROSITE" id="PS50181"/>
    </source>
</evidence>
<gene>
    <name evidence="2" type="ORF">D6C78_10978</name>
</gene>
<dbReference type="EMBL" id="QZBZ01000736">
    <property type="protein sequence ID" value="TIA27894.1"/>
    <property type="molecule type" value="Genomic_DNA"/>
</dbReference>
<sequence length="224" mass="25544">MLSVAIVVPFSLQMAATINGLPVELLFEIFSYLDYFGLKGCTRVNKAFNTIIKHSTFDKALFRSTSILGKDDCIEKADFAFHPALQYVYYQAGLRPEMAFLLPAYVRENDHRVRCLLDQEVSNEQATSPAVSFVRVGLPCSPKYIEVRNINGISLRQLYQALSADNILDVDQRESFDFEDGLVIRGWTICNKGEKIPLQLLVLMVDWDSLGSNYDWSWLYHNNL</sequence>
<dbReference type="AlphaFoldDB" id="A0A4T0B8F5"/>
<dbReference type="SUPFAM" id="SSF81383">
    <property type="entry name" value="F-box domain"/>
    <property type="match status" value="1"/>
</dbReference>
<organism evidence="2 3">
    <name type="scientific">Aureobasidium pullulans</name>
    <name type="common">Black yeast</name>
    <name type="synonym">Pullularia pullulans</name>
    <dbReference type="NCBI Taxonomy" id="5580"/>
    <lineage>
        <taxon>Eukaryota</taxon>
        <taxon>Fungi</taxon>
        <taxon>Dikarya</taxon>
        <taxon>Ascomycota</taxon>
        <taxon>Pezizomycotina</taxon>
        <taxon>Dothideomycetes</taxon>
        <taxon>Dothideomycetidae</taxon>
        <taxon>Dothideales</taxon>
        <taxon>Saccotheciaceae</taxon>
        <taxon>Aureobasidium</taxon>
    </lineage>
</organism>
<dbReference type="InterPro" id="IPR036047">
    <property type="entry name" value="F-box-like_dom_sf"/>
</dbReference>
<dbReference type="Proteomes" id="UP000308724">
    <property type="component" value="Unassembled WGS sequence"/>
</dbReference>
<name>A0A4T0B8F5_AURPU</name>
<proteinExistence type="predicted"/>
<dbReference type="Pfam" id="PF12937">
    <property type="entry name" value="F-box-like"/>
    <property type="match status" value="1"/>
</dbReference>
<comment type="caution">
    <text evidence="2">The sequence shown here is derived from an EMBL/GenBank/DDBJ whole genome shotgun (WGS) entry which is preliminary data.</text>
</comment>
<accession>A0A4T0B8F5</accession>